<dbReference type="Gene3D" id="1.20.1050.10">
    <property type="match status" value="1"/>
</dbReference>
<gene>
    <name evidence="2" type="ORF">ABHN84_05945</name>
</gene>
<dbReference type="EMBL" id="JBDPZN010000002">
    <property type="protein sequence ID" value="MEO3681837.1"/>
    <property type="molecule type" value="Genomic_DNA"/>
</dbReference>
<dbReference type="PROSITE" id="PS50405">
    <property type="entry name" value="GST_CTER"/>
    <property type="match status" value="1"/>
</dbReference>
<dbReference type="PANTHER" id="PTHR32419:SF6">
    <property type="entry name" value="GLUTATHIONE S-TRANSFERASE OMEGA-LIKE 1-RELATED"/>
    <property type="match status" value="1"/>
</dbReference>
<dbReference type="InterPro" id="IPR036249">
    <property type="entry name" value="Thioredoxin-like_sf"/>
</dbReference>
<proteinExistence type="predicted"/>
<dbReference type="Gene3D" id="3.40.30.10">
    <property type="entry name" value="Glutaredoxin"/>
    <property type="match status" value="1"/>
</dbReference>
<accession>A0ABV0FLZ8</accession>
<name>A0ABV0FLZ8_9GAMM</name>
<dbReference type="InterPro" id="IPR036282">
    <property type="entry name" value="Glutathione-S-Trfase_C_sf"/>
</dbReference>
<reference evidence="2 3" key="1">
    <citation type="submission" date="2024-05" db="EMBL/GenBank/DDBJ databases">
        <title>Genome sequencing of Marine Estuary Bacteria, Shewanella vesiculosa and S. baltica, and Pseudomonas syringae.</title>
        <authorList>
            <person name="Gurung A."/>
            <person name="Maclea K.S."/>
        </authorList>
    </citation>
    <scope>NUCLEOTIDE SEQUENCE [LARGE SCALE GENOMIC DNA]</scope>
    <source>
        <strain evidence="2 3">1A</strain>
    </source>
</reference>
<evidence type="ECO:0000313" key="3">
    <source>
        <dbReference type="Proteomes" id="UP001477278"/>
    </source>
</evidence>
<dbReference type="Proteomes" id="UP001477278">
    <property type="component" value="Unassembled WGS sequence"/>
</dbReference>
<dbReference type="InterPro" id="IPR016639">
    <property type="entry name" value="GST_Omega/GSH"/>
</dbReference>
<keyword evidence="2" id="KW-0560">Oxidoreductase</keyword>
<dbReference type="InterPro" id="IPR047047">
    <property type="entry name" value="GST_Omega-like_C"/>
</dbReference>
<sequence length="343" mass="39267">MGLLQNGQWVDQWYATEENGGKFVREDAQLRHWVTADGQAGPSGDAGFVAEAGRYHLYVSLACPWAHRTLIFRELKQLQSLIDVTVVEAHMRENGWEFANAVDGKIGQHIAGAQADPLHQKDFLYQIYQLAKPHYNGRVTVPVLWDKKTNTIVSNESSEIIRMFNTAFNDITGNTLDYYPQALQPQINQLNEFIYEKINNGVYRCGFATSQAAYEEAYDALFSALDTIETRLSTKRYLLGDSITEADWRLFTTLIRFDNVYVGHFKTNRNTIESMAYISDYLRDLYQQPGIATTVNMDHIKQHYYFSHQQINPTQIVPAGPDIDFLRPHNREQLMTSTSHPQG</sequence>
<dbReference type="SFLD" id="SFLDS00019">
    <property type="entry name" value="Glutathione_Transferase_(cytos"/>
    <property type="match status" value="1"/>
</dbReference>
<organism evidence="2 3">
    <name type="scientific">Shewanella vesiculosa</name>
    <dbReference type="NCBI Taxonomy" id="518738"/>
    <lineage>
        <taxon>Bacteria</taxon>
        <taxon>Pseudomonadati</taxon>
        <taxon>Pseudomonadota</taxon>
        <taxon>Gammaproteobacteria</taxon>
        <taxon>Alteromonadales</taxon>
        <taxon>Shewanellaceae</taxon>
        <taxon>Shewanella</taxon>
    </lineage>
</organism>
<protein>
    <submittedName>
        <fullName evidence="2">Glutathione S-transferase family protein</fullName>
        <ecNumber evidence="2">1.8.5.-</ecNumber>
    </submittedName>
</protein>
<dbReference type="PANTHER" id="PTHR32419">
    <property type="entry name" value="GLUTATHIONYL-HYDROQUINONE REDUCTASE"/>
    <property type="match status" value="1"/>
</dbReference>
<dbReference type="InterPro" id="IPR040079">
    <property type="entry name" value="Glutathione_S-Trfase"/>
</dbReference>
<keyword evidence="3" id="KW-1185">Reference proteome</keyword>
<dbReference type="Pfam" id="PF13409">
    <property type="entry name" value="GST_N_2"/>
    <property type="match status" value="1"/>
</dbReference>
<dbReference type="EC" id="1.8.5.-" evidence="2"/>
<dbReference type="SUPFAM" id="SSF47616">
    <property type="entry name" value="GST C-terminal domain-like"/>
    <property type="match status" value="1"/>
</dbReference>
<dbReference type="InterPro" id="IPR004045">
    <property type="entry name" value="Glutathione_S-Trfase_N"/>
</dbReference>
<dbReference type="CDD" id="cd03190">
    <property type="entry name" value="GST_C_Omega_like"/>
    <property type="match status" value="1"/>
</dbReference>
<dbReference type="PIRSF" id="PIRSF015753">
    <property type="entry name" value="GST"/>
    <property type="match status" value="1"/>
</dbReference>
<dbReference type="InterPro" id="IPR010987">
    <property type="entry name" value="Glutathione-S-Trfase_C-like"/>
</dbReference>
<dbReference type="SFLD" id="SFLDG01206">
    <property type="entry name" value="Xi.1"/>
    <property type="match status" value="1"/>
</dbReference>
<dbReference type="Pfam" id="PF13410">
    <property type="entry name" value="GST_C_2"/>
    <property type="match status" value="1"/>
</dbReference>
<dbReference type="GO" id="GO:0016491">
    <property type="term" value="F:oxidoreductase activity"/>
    <property type="evidence" value="ECO:0007669"/>
    <property type="project" value="UniProtKB-KW"/>
</dbReference>
<dbReference type="RefSeq" id="WP_124015840.1">
    <property type="nucleotide sequence ID" value="NZ_JBDPZN010000002.1"/>
</dbReference>
<dbReference type="SFLD" id="SFLDG01148">
    <property type="entry name" value="Xi_(cytGST)"/>
    <property type="match status" value="1"/>
</dbReference>
<comment type="caution">
    <text evidence="2">The sequence shown here is derived from an EMBL/GenBank/DDBJ whole genome shotgun (WGS) entry which is preliminary data.</text>
</comment>
<feature type="domain" description="GST C-terminal" evidence="1">
    <location>
        <begin position="180"/>
        <end position="314"/>
    </location>
</feature>
<evidence type="ECO:0000313" key="2">
    <source>
        <dbReference type="EMBL" id="MEO3681837.1"/>
    </source>
</evidence>
<evidence type="ECO:0000259" key="1">
    <source>
        <dbReference type="PROSITE" id="PS50405"/>
    </source>
</evidence>
<dbReference type="SUPFAM" id="SSF52833">
    <property type="entry name" value="Thioredoxin-like"/>
    <property type="match status" value="1"/>
</dbReference>